<evidence type="ECO:0000313" key="2">
    <source>
        <dbReference type="EMBL" id="MCC2030953.1"/>
    </source>
</evidence>
<protein>
    <submittedName>
        <fullName evidence="2">DUF2332 domain-containing protein</fullName>
    </submittedName>
</protein>
<feature type="compositionally biased region" description="Pro residues" evidence="1">
    <location>
        <begin position="1"/>
        <end position="12"/>
    </location>
</feature>
<feature type="region of interest" description="Disordered" evidence="1">
    <location>
        <begin position="1"/>
        <end position="22"/>
    </location>
</feature>
<dbReference type="Pfam" id="PF10094">
    <property type="entry name" value="DUF2332"/>
    <property type="match status" value="1"/>
</dbReference>
<dbReference type="AlphaFoldDB" id="A0A9X1LSR8"/>
<organism evidence="2 3">
    <name type="scientific">Microbacterium allomyrinae</name>
    <dbReference type="NCBI Taxonomy" id="2830666"/>
    <lineage>
        <taxon>Bacteria</taxon>
        <taxon>Bacillati</taxon>
        <taxon>Actinomycetota</taxon>
        <taxon>Actinomycetes</taxon>
        <taxon>Micrococcales</taxon>
        <taxon>Microbacteriaceae</taxon>
        <taxon>Microbacterium</taxon>
    </lineage>
</organism>
<accession>A0A9X1LSR8</accession>
<name>A0A9X1LSR8_9MICO</name>
<reference evidence="2" key="1">
    <citation type="submission" date="2021-04" db="EMBL/GenBank/DDBJ databases">
        <title>Microbacterium tenobrionis sp. nov. and Microbacterium allomyrinae sp. nov., isolated from larvae of Tenobrio molitor and Allomyrina dichotoma, respectively.</title>
        <authorList>
            <person name="Lee S.D."/>
        </authorList>
    </citation>
    <scope>NUCLEOTIDE SEQUENCE</scope>
    <source>
        <strain evidence="2">BWT-G7</strain>
    </source>
</reference>
<evidence type="ECO:0000256" key="1">
    <source>
        <dbReference type="SAM" id="MobiDB-lite"/>
    </source>
</evidence>
<dbReference type="EMBL" id="JAGTTN010000001">
    <property type="protein sequence ID" value="MCC2030953.1"/>
    <property type="molecule type" value="Genomic_DNA"/>
</dbReference>
<gene>
    <name evidence="2" type="ORF">KEC57_02010</name>
</gene>
<keyword evidence="3" id="KW-1185">Reference proteome</keyword>
<evidence type="ECO:0000313" key="3">
    <source>
        <dbReference type="Proteomes" id="UP001139354"/>
    </source>
</evidence>
<dbReference type="Proteomes" id="UP001139354">
    <property type="component" value="Unassembled WGS sequence"/>
</dbReference>
<dbReference type="RefSeq" id="WP_229382838.1">
    <property type="nucleotide sequence ID" value="NZ_JAGTTN010000001.1"/>
</dbReference>
<dbReference type="InterPro" id="IPR011200">
    <property type="entry name" value="UCP012608"/>
</dbReference>
<comment type="caution">
    <text evidence="2">The sequence shown here is derived from an EMBL/GenBank/DDBJ whole genome shotgun (WGS) entry which is preliminary data.</text>
</comment>
<proteinExistence type="predicted"/>
<sequence>MGNVPAPAPPAAGAPHGASGRGVATASAADRYARFARDEAAGRSALYAEWAAGVAADPSVAEILGRIPETRRQPPLVFAVTRLLGAPEADYATWREWVREHADDVVAEASRRSLQTNEPLRCAALLPALAEIEGPLALLEIGASAGLCLYPDRYSYRFRDRAGARVTALDPATGVSSVVLECEVAGDPPLRMPEVVWRAGIDLAPLDAADPGDRRFLTSLVWPGERGREARIEAALDIAAAEPPLLHAGDASEPAVLRKIASGAPAGATLVVTTPGVLPHIPRAGRDRLIQTLRTLEAVWISIDPPGLHGALGPYGTWNPPIDPAAWSGFVLGRNGDPLAAVDPLGAFVEWRAGRTDAAG</sequence>